<accession>T0IXM2</accession>
<comment type="caution">
    <text evidence="1">The sequence shown here is derived from an EMBL/GenBank/DDBJ whole genome shotgun (WGS) entry which is preliminary data.</text>
</comment>
<evidence type="ECO:0008006" key="3">
    <source>
        <dbReference type="Google" id="ProtNLM"/>
    </source>
</evidence>
<sequence>MVDSANIYREQQKACALELMEKALAILVVVDDSHADCYLQQAIDTCMESPRMEFPDDEIWDKVDELPHLTERALFLHRQNGFGVDQIAKRLGIEPKEAAERLSCGLNLVRAPASVAEH</sequence>
<dbReference type="SUPFAM" id="SSF88659">
    <property type="entry name" value="Sigma3 and sigma4 domains of RNA polymerase sigma factors"/>
    <property type="match status" value="1"/>
</dbReference>
<dbReference type="EMBL" id="AUWY01000034">
    <property type="protein sequence ID" value="EQB33530.1"/>
    <property type="molecule type" value="Genomic_DNA"/>
</dbReference>
<dbReference type="PATRIC" id="fig|1346791.3.peg.726"/>
<dbReference type="AlphaFoldDB" id="T0IXM2"/>
<protein>
    <recommendedName>
        <fullName evidence="3">RNA polymerase sigma factor 70 region 4 type 2 domain-containing protein</fullName>
    </recommendedName>
</protein>
<proteinExistence type="predicted"/>
<gene>
    <name evidence="1" type="ORF">M529_03745</name>
</gene>
<dbReference type="InterPro" id="IPR013324">
    <property type="entry name" value="RNA_pol_sigma_r3/r4-like"/>
</dbReference>
<dbReference type="Proteomes" id="UP000015523">
    <property type="component" value="Unassembled WGS sequence"/>
</dbReference>
<organism evidence="1 2">
    <name type="scientific">Sphingobium ummariense RL-3</name>
    <dbReference type="NCBI Taxonomy" id="1346791"/>
    <lineage>
        <taxon>Bacteria</taxon>
        <taxon>Pseudomonadati</taxon>
        <taxon>Pseudomonadota</taxon>
        <taxon>Alphaproteobacteria</taxon>
        <taxon>Sphingomonadales</taxon>
        <taxon>Sphingomonadaceae</taxon>
        <taxon>Sphingobium</taxon>
    </lineage>
</organism>
<name>T0IXM2_9SPHN</name>
<dbReference type="RefSeq" id="WP_021316717.1">
    <property type="nucleotide sequence ID" value="NZ_AUWY01000034.1"/>
</dbReference>
<evidence type="ECO:0000313" key="2">
    <source>
        <dbReference type="Proteomes" id="UP000015523"/>
    </source>
</evidence>
<dbReference type="STRING" id="1346791.M529_03745"/>
<reference evidence="1 2" key="1">
    <citation type="journal article" date="2013" name="Genome Announc.">
        <title>Draft Genome Sequence of Sphingobium ummariense Strain RL-3, a Hexachlorocyclohexane-Degrading Bacterium.</title>
        <authorList>
            <person name="Kohli P."/>
            <person name="Dua A."/>
            <person name="Sangwan N."/>
            <person name="Oldach P."/>
            <person name="Khurana J.P."/>
            <person name="Lal R."/>
        </authorList>
    </citation>
    <scope>NUCLEOTIDE SEQUENCE [LARGE SCALE GENOMIC DNA]</scope>
    <source>
        <strain evidence="1 2">RL-3</strain>
    </source>
</reference>
<dbReference type="Gene3D" id="1.10.10.10">
    <property type="entry name" value="Winged helix-like DNA-binding domain superfamily/Winged helix DNA-binding domain"/>
    <property type="match status" value="1"/>
</dbReference>
<dbReference type="InterPro" id="IPR036388">
    <property type="entry name" value="WH-like_DNA-bd_sf"/>
</dbReference>
<keyword evidence="2" id="KW-1185">Reference proteome</keyword>
<evidence type="ECO:0000313" key="1">
    <source>
        <dbReference type="EMBL" id="EQB33530.1"/>
    </source>
</evidence>
<dbReference type="OrthoDB" id="7475642at2"/>